<accession>A0A0C1L5V4</accession>
<feature type="compositionally biased region" description="Low complexity" evidence="2">
    <location>
        <begin position="340"/>
        <end position="354"/>
    </location>
</feature>
<gene>
    <name evidence="3" type="ORF">OI18_06280</name>
</gene>
<feature type="coiled-coil region" evidence="1">
    <location>
        <begin position="838"/>
        <end position="865"/>
    </location>
</feature>
<evidence type="ECO:0000256" key="1">
    <source>
        <dbReference type="SAM" id="Coils"/>
    </source>
</evidence>
<evidence type="ECO:0000256" key="2">
    <source>
        <dbReference type="SAM" id="MobiDB-lite"/>
    </source>
</evidence>
<evidence type="ECO:0000313" key="3">
    <source>
        <dbReference type="EMBL" id="KIC95482.1"/>
    </source>
</evidence>
<dbReference type="OrthoDB" id="1490206at2"/>
<feature type="region of interest" description="Disordered" evidence="2">
    <location>
        <begin position="643"/>
        <end position="662"/>
    </location>
</feature>
<dbReference type="Proteomes" id="UP000031408">
    <property type="component" value="Unassembled WGS sequence"/>
</dbReference>
<dbReference type="AlphaFoldDB" id="A0A0C1L5V4"/>
<protein>
    <submittedName>
        <fullName evidence="3">Uncharacterized protein</fullName>
    </submittedName>
</protein>
<keyword evidence="1" id="KW-0175">Coiled coil</keyword>
<reference evidence="3 4" key="1">
    <citation type="submission" date="2014-11" db="EMBL/GenBank/DDBJ databases">
        <title>Genome sequence of Flavihumibacter solisilvae 3-3.</title>
        <authorList>
            <person name="Zhou G."/>
            <person name="Li M."/>
            <person name="Wang G."/>
        </authorList>
    </citation>
    <scope>NUCLEOTIDE SEQUENCE [LARGE SCALE GENOMIC DNA]</scope>
    <source>
        <strain evidence="3 4">3-3</strain>
    </source>
</reference>
<organism evidence="3 4">
    <name type="scientific">Flavihumibacter solisilvae</name>
    <dbReference type="NCBI Taxonomy" id="1349421"/>
    <lineage>
        <taxon>Bacteria</taxon>
        <taxon>Pseudomonadati</taxon>
        <taxon>Bacteroidota</taxon>
        <taxon>Chitinophagia</taxon>
        <taxon>Chitinophagales</taxon>
        <taxon>Chitinophagaceae</taxon>
        <taxon>Flavihumibacter</taxon>
    </lineage>
</organism>
<proteinExistence type="predicted"/>
<feature type="region of interest" description="Disordered" evidence="2">
    <location>
        <begin position="314"/>
        <end position="359"/>
    </location>
</feature>
<comment type="caution">
    <text evidence="3">The sequence shown here is derived from an EMBL/GenBank/DDBJ whole genome shotgun (WGS) entry which is preliminary data.</text>
</comment>
<dbReference type="RefSeq" id="WP_039138104.1">
    <property type="nucleotide sequence ID" value="NZ_JSVC01000006.1"/>
</dbReference>
<sequence length="1226" mass="138339">MAASSPYVPTNTITGKVVEKETSTGIANVVVVIYDFDPGGRPEEEIPGAHQPGATLAPPVNANRPNLGDRLGSVLTSNDGSFVLNYSEPEFRRQSPDEQRPDLLLMVQAPEDADSLQEPSMLFVSKALRQNSGRIESYFIRIPKKTLNDAGIYPSQSGLEVSKSKVDRYTEKKDAEQEYENGIAGYHKTKVEQAAADKKLFAERVRKSLATDTSIQRDHLKGTFLQPGELVKDKVTDIFTRGIDTVNTQLQSSTRGVPVNLYLGEEDMEQLQSYFASASNGFATIPESLIRPILYRASNSENIGTLLAQNPIEKFNRETTTEEQDALKILKSPPPPPNPNNGTTGPNNSTIPNGSNGPEVSLLAPFSDLDLKIQLAKLLTDMPSPDNVQQPGKIPSRPSIETIASSLENFSLKKGPADVAAYYDFNSLQIAFDHVWQQLFDEELINSSYYVNQKIQQQTGVNPNAGDKFAVANFNAILTASFTTFLTQVPANVTAHFDITREEWNDLEKSSQDKLMQIAKSLDDSLIPNLDPQGQGFHVTYDAFTKAKYFEKLVEQGERIIDSVRHDNYYSMHKTLRDLHQRLNSAYEYTVFASDNNDYSVNFGVLNTYRQQWLPLNYQVGKLCSTKPLAPKEESEYHLKIKRHSKRSDKEARKNNSTMTGEQTSLYRVEADIVAKAQNKTSFNHSGDGTYNIGIAKMDAKTSFGIDAQEESAQTRKDFRESILKSTQEYKDERTIEITTDASTDIESTESGKIFNPNDSMAVTYLFYELQRRYRISEQLYRVMPVVLVAQPVPQPHEITEAWVIANDWILNRFLLDDSFRATLIYLANKSVGDDFALRELRRNLREQRNLVQSLKSEFAAASSEADNKYRALLNKISARLDASSDANGEGFFTNVVASFGYNDADPETARARELAANDEHRYAVEKAEKISVSLKQEITNLHTLTAEYNKALKDHLDNETRVSRLLVHFRNNILYYMQAIWSLEPPDQRFLRLQKVQVPDLVLDGEKTYKVEVANSMDVFAMFRPDGTTKHKATVSGKLKKPFTYKSLVEVAEIDQPLGFKGNYIIFPMKQHNALTDFMAAPFIDAAFGAMDPDQWTNINLDDFSKYIKNLHDTDPEKFEKWKPALHDMLGQLLADPLRNGDEVIIPSGSLYIEALPATHPLLEDFKLRHRELDVYKVQEEVRKLGLENLRYASRLIHNERTDPEIEKYISIDGKDNPQIGINEN</sequence>
<dbReference type="STRING" id="1349421.OI18_06280"/>
<evidence type="ECO:0000313" key="4">
    <source>
        <dbReference type="Proteomes" id="UP000031408"/>
    </source>
</evidence>
<feature type="region of interest" description="Disordered" evidence="2">
    <location>
        <begin position="44"/>
        <end position="71"/>
    </location>
</feature>
<feature type="compositionally biased region" description="Basic and acidic residues" evidence="2">
    <location>
        <begin position="314"/>
        <end position="328"/>
    </location>
</feature>
<keyword evidence="4" id="KW-1185">Reference proteome</keyword>
<dbReference type="EMBL" id="JSVC01000006">
    <property type="protein sequence ID" value="KIC95482.1"/>
    <property type="molecule type" value="Genomic_DNA"/>
</dbReference>
<name>A0A0C1L5V4_9BACT</name>